<proteinExistence type="predicted"/>
<dbReference type="EMBL" id="JAPUUL010000623">
    <property type="protein sequence ID" value="KAJ8129928.1"/>
    <property type="molecule type" value="Genomic_DNA"/>
</dbReference>
<organism evidence="1 2">
    <name type="scientific">Lasiodiplodia mahajangana</name>
    <dbReference type="NCBI Taxonomy" id="1108764"/>
    <lineage>
        <taxon>Eukaryota</taxon>
        <taxon>Fungi</taxon>
        <taxon>Dikarya</taxon>
        <taxon>Ascomycota</taxon>
        <taxon>Pezizomycotina</taxon>
        <taxon>Dothideomycetes</taxon>
        <taxon>Dothideomycetes incertae sedis</taxon>
        <taxon>Botryosphaeriales</taxon>
        <taxon>Botryosphaeriaceae</taxon>
        <taxon>Lasiodiplodia</taxon>
    </lineage>
</organism>
<evidence type="ECO:0000313" key="2">
    <source>
        <dbReference type="Proteomes" id="UP001153332"/>
    </source>
</evidence>
<keyword evidence="2" id="KW-1185">Reference proteome</keyword>
<dbReference type="Proteomes" id="UP001153332">
    <property type="component" value="Unassembled WGS sequence"/>
</dbReference>
<accession>A0ACC2JRN6</accession>
<name>A0ACC2JRN6_9PEZI</name>
<gene>
    <name evidence="1" type="ORF">O1611_g3700</name>
</gene>
<reference evidence="1" key="1">
    <citation type="submission" date="2022-12" db="EMBL/GenBank/DDBJ databases">
        <title>Genome Sequence of Lasiodiplodia mahajangana.</title>
        <authorList>
            <person name="Buettner E."/>
        </authorList>
    </citation>
    <scope>NUCLEOTIDE SEQUENCE</scope>
    <source>
        <strain evidence="1">VT137</strain>
    </source>
</reference>
<comment type="caution">
    <text evidence="1">The sequence shown here is derived from an EMBL/GenBank/DDBJ whole genome shotgun (WGS) entry which is preliminary data.</text>
</comment>
<evidence type="ECO:0000313" key="1">
    <source>
        <dbReference type="EMBL" id="KAJ8129928.1"/>
    </source>
</evidence>
<protein>
    <submittedName>
        <fullName evidence="1">Uncharacterized protein</fullName>
    </submittedName>
</protein>
<sequence>MADPLSIAASVAGLIALSGSLYSIIRDFVDQAANPPQSAHTLLLGVSEVRLVLGAVSDLINNFLKYPPSRRALVRLDHLIICLTQTVLSFSELEKFVDLLVAKAQRSLWRRWKLISQNDRITRFATKMQEHKTSISLVLNILQCESDTDAQQYRSSLHEMMKRIMDENKELRARVDRLSSFAMSRANSIVTVSKPTLTLSDASSIAEEIIREEDDGSSTILSEPESAQRHANNHPSHQYGVSWLPLITPVLRSWYSLSELNIDPSFGNELAQSWVYTRATRAGCDISFTTSQPMSGVWSMLSTISLDRISNISVIALPISLNDVPNNHWYKGATHLDSSLINLKQTGFSTTALRVAVLGECEVGKSTLIKTVRAILVAN</sequence>